<dbReference type="GO" id="GO:0003677">
    <property type="term" value="F:DNA binding"/>
    <property type="evidence" value="ECO:0007669"/>
    <property type="project" value="InterPro"/>
</dbReference>
<evidence type="ECO:0000313" key="2">
    <source>
        <dbReference type="EMBL" id="GEN82506.1"/>
    </source>
</evidence>
<dbReference type="EMBL" id="BJYL01000010">
    <property type="protein sequence ID" value="GEN82506.1"/>
    <property type="molecule type" value="Genomic_DNA"/>
</dbReference>
<evidence type="ECO:0000259" key="1">
    <source>
        <dbReference type="PROSITE" id="PS50930"/>
    </source>
</evidence>
<dbReference type="SMART" id="SM00850">
    <property type="entry name" value="LytTR"/>
    <property type="match status" value="1"/>
</dbReference>
<protein>
    <recommendedName>
        <fullName evidence="1">HTH LytTR-type domain-containing protein</fullName>
    </recommendedName>
</protein>
<dbReference type="PROSITE" id="PS50930">
    <property type="entry name" value="HTH_LYTTR"/>
    <property type="match status" value="1"/>
</dbReference>
<dbReference type="RefSeq" id="WP_147055621.1">
    <property type="nucleotide sequence ID" value="NZ_BJYL01000010.1"/>
</dbReference>
<evidence type="ECO:0000313" key="3">
    <source>
        <dbReference type="Proteomes" id="UP000321901"/>
    </source>
</evidence>
<gene>
    <name evidence="2" type="ORF">SLU01_08180</name>
</gene>
<sequence length="221" mass="24899">MVKAEISRDFLQQYTCLLEDWIPNGASLAIAMDGKYVYYFSGSHDIKLQEGQPILTGSIADTVLKQRKKVDVMMDDSSSGPAHYGIGYPIEIKGEHGALIVILPPDHPAVMLEPLRFLTGKIEDEWYPVPVEQITHLESYQKKTFFYTDDGQYSISSTLKDLSARLPSLFLRVHRSYIVNTGCIQRISRDFSSNLLLTLKDGTELPVSQTYVNEVKCVLGF</sequence>
<dbReference type="Pfam" id="PF04397">
    <property type="entry name" value="LytTR"/>
    <property type="match status" value="1"/>
</dbReference>
<reference evidence="2 3" key="1">
    <citation type="submission" date="2019-07" db="EMBL/GenBank/DDBJ databases">
        <title>Whole genome shotgun sequence of Sporosarcina luteola NBRC 105378.</title>
        <authorList>
            <person name="Hosoyama A."/>
            <person name="Uohara A."/>
            <person name="Ohji S."/>
            <person name="Ichikawa N."/>
        </authorList>
    </citation>
    <scope>NUCLEOTIDE SEQUENCE [LARGE SCALE GENOMIC DNA]</scope>
    <source>
        <strain evidence="2 3">NBRC 105378</strain>
    </source>
</reference>
<dbReference type="Gene3D" id="2.40.50.40">
    <property type="match status" value="1"/>
</dbReference>
<feature type="domain" description="HTH LytTR-type" evidence="1">
    <location>
        <begin position="118"/>
        <end position="221"/>
    </location>
</feature>
<keyword evidence="3" id="KW-1185">Reference proteome</keyword>
<dbReference type="GO" id="GO:0000156">
    <property type="term" value="F:phosphorelay response regulator activity"/>
    <property type="evidence" value="ECO:0007669"/>
    <property type="project" value="InterPro"/>
</dbReference>
<name>A0A511Z4Y6_9BACL</name>
<organism evidence="2 3">
    <name type="scientific">Sporosarcina luteola</name>
    <dbReference type="NCBI Taxonomy" id="582850"/>
    <lineage>
        <taxon>Bacteria</taxon>
        <taxon>Bacillati</taxon>
        <taxon>Bacillota</taxon>
        <taxon>Bacilli</taxon>
        <taxon>Bacillales</taxon>
        <taxon>Caryophanaceae</taxon>
        <taxon>Sporosarcina</taxon>
    </lineage>
</organism>
<dbReference type="OrthoDB" id="9802383at2"/>
<dbReference type="Proteomes" id="UP000321901">
    <property type="component" value="Unassembled WGS sequence"/>
</dbReference>
<dbReference type="InterPro" id="IPR046947">
    <property type="entry name" value="LytR-like"/>
</dbReference>
<dbReference type="InterPro" id="IPR007492">
    <property type="entry name" value="LytTR_DNA-bd_dom"/>
</dbReference>
<dbReference type="AlphaFoldDB" id="A0A511Z4Y6"/>
<dbReference type="PANTHER" id="PTHR37299">
    <property type="entry name" value="TRANSCRIPTIONAL REGULATOR-RELATED"/>
    <property type="match status" value="1"/>
</dbReference>
<comment type="caution">
    <text evidence="2">The sequence shown here is derived from an EMBL/GenBank/DDBJ whole genome shotgun (WGS) entry which is preliminary data.</text>
</comment>
<accession>A0A511Z4Y6</accession>
<dbReference type="Gene3D" id="2.20.25.10">
    <property type="match status" value="1"/>
</dbReference>
<proteinExistence type="predicted"/>
<dbReference type="PANTHER" id="PTHR37299:SF1">
    <property type="entry name" value="STAGE 0 SPORULATION PROTEIN A HOMOLOG"/>
    <property type="match status" value="1"/>
</dbReference>